<proteinExistence type="predicted"/>
<dbReference type="AlphaFoldDB" id="A0AAU7UGZ0"/>
<dbReference type="RefSeq" id="WP_350245708.1">
    <property type="nucleotide sequence ID" value="NZ_CP158301.1"/>
</dbReference>
<keyword evidence="1" id="KW-0614">Plasmid</keyword>
<protein>
    <submittedName>
        <fullName evidence="1">Uncharacterized protein</fullName>
    </submittedName>
</protein>
<geneLocation type="plasmid" evidence="1">
    <name>pDson05</name>
</geneLocation>
<accession>A0AAU7UGZ0</accession>
<organism evidence="1">
    <name type="scientific">Deinococcus sonorensis KR-87</name>
    <dbReference type="NCBI Taxonomy" id="694439"/>
    <lineage>
        <taxon>Bacteria</taxon>
        <taxon>Thermotogati</taxon>
        <taxon>Deinococcota</taxon>
        <taxon>Deinococci</taxon>
        <taxon>Deinococcales</taxon>
        <taxon>Deinococcaceae</taxon>
        <taxon>Deinococcus</taxon>
    </lineage>
</organism>
<dbReference type="KEGG" id="dsc:ABOD76_22175"/>
<name>A0AAU7UGZ0_9DEIO</name>
<gene>
    <name evidence="1" type="ORF">ABOD76_22175</name>
</gene>
<evidence type="ECO:0000313" key="1">
    <source>
        <dbReference type="EMBL" id="XBV87559.1"/>
    </source>
</evidence>
<reference evidence="1" key="1">
    <citation type="submission" date="2024-06" db="EMBL/GenBank/DDBJ databases">
        <title>Draft Genome Sequence of Deinococcus sonorensis Type Strain KR-87, a Biofilm Producing Representative of the Genus Deinococcus.</title>
        <authorList>
            <person name="Boren L.S."/>
            <person name="Grosso R.A."/>
            <person name="Hugenberg-Cox A.N."/>
            <person name="Hill J.T.E."/>
            <person name="Albert C.M."/>
            <person name="Tuohy J.M."/>
        </authorList>
    </citation>
    <scope>NUCLEOTIDE SEQUENCE</scope>
    <source>
        <strain evidence="1">KR-87</strain>
        <plasmid evidence="1">pDson05</plasmid>
    </source>
</reference>
<dbReference type="EMBL" id="CP158301">
    <property type="protein sequence ID" value="XBV87559.1"/>
    <property type="molecule type" value="Genomic_DNA"/>
</dbReference>
<sequence>MGDVRISYELDIEDGLDAMMVTGKLTVSDNNESIAFQYCYVDSWLLAISNAVNTCKNQTDILIATPDEARVLDFRSRGEDVVISMGTMTITSSIKHIKRELIKTIGELLHIYSEISGQRKSKNLSDLRVQLEVLRKLD</sequence>